<feature type="region of interest" description="Disordered" evidence="1">
    <location>
        <begin position="318"/>
        <end position="341"/>
    </location>
</feature>
<name>U6MAT7_EIMMA</name>
<protein>
    <submittedName>
        <fullName evidence="2">Uncharacterized protein</fullName>
    </submittedName>
</protein>
<keyword evidence="3" id="KW-1185">Reference proteome</keyword>
<dbReference type="AlphaFoldDB" id="U6MAT7"/>
<evidence type="ECO:0000256" key="1">
    <source>
        <dbReference type="SAM" id="MobiDB-lite"/>
    </source>
</evidence>
<reference evidence="2" key="1">
    <citation type="submission" date="2013-10" db="EMBL/GenBank/DDBJ databases">
        <title>Genomic analysis of the causative agents of coccidiosis in chickens.</title>
        <authorList>
            <person name="Reid A.J."/>
            <person name="Blake D."/>
            <person name="Billington K."/>
            <person name="Browne H."/>
            <person name="Dunn M."/>
            <person name="Hung S."/>
            <person name="Kawahara F."/>
            <person name="Miranda-Saavedra D."/>
            <person name="Mourier T."/>
            <person name="Nagra H."/>
            <person name="Otto T.D."/>
            <person name="Rawlings N."/>
            <person name="Sanchez A."/>
            <person name="Sanders M."/>
            <person name="Subramaniam C."/>
            <person name="Tay Y."/>
            <person name="Dear P."/>
            <person name="Doerig C."/>
            <person name="Gruber A."/>
            <person name="Parkinson J."/>
            <person name="Shirley M."/>
            <person name="Wan K.L."/>
            <person name="Berriman M."/>
            <person name="Tomley F."/>
            <person name="Pain A."/>
        </authorList>
    </citation>
    <scope>NUCLEOTIDE SEQUENCE [LARGE SCALE GENOMIC DNA]</scope>
    <source>
        <strain evidence="2">Weybridge</strain>
    </source>
</reference>
<accession>U6MAT7</accession>
<feature type="compositionally biased region" description="Polar residues" evidence="1">
    <location>
        <begin position="318"/>
        <end position="336"/>
    </location>
</feature>
<proteinExistence type="predicted"/>
<dbReference type="VEuPathDB" id="ToxoDB:EMWEY_00028160"/>
<dbReference type="EMBL" id="HG721434">
    <property type="protein sequence ID" value="CDJ60163.1"/>
    <property type="molecule type" value="Genomic_DNA"/>
</dbReference>
<dbReference type="Gene3D" id="3.40.50.1820">
    <property type="entry name" value="alpha/beta hydrolase"/>
    <property type="match status" value="1"/>
</dbReference>
<dbReference type="OrthoDB" id="346613at2759"/>
<evidence type="ECO:0000313" key="2">
    <source>
        <dbReference type="EMBL" id="CDJ60163.1"/>
    </source>
</evidence>
<dbReference type="SUPFAM" id="SSF53474">
    <property type="entry name" value="alpha/beta-Hydrolases"/>
    <property type="match status" value="1"/>
</dbReference>
<organism evidence="2 3">
    <name type="scientific">Eimeria maxima</name>
    <name type="common">Coccidian parasite</name>
    <dbReference type="NCBI Taxonomy" id="5804"/>
    <lineage>
        <taxon>Eukaryota</taxon>
        <taxon>Sar</taxon>
        <taxon>Alveolata</taxon>
        <taxon>Apicomplexa</taxon>
        <taxon>Conoidasida</taxon>
        <taxon>Coccidia</taxon>
        <taxon>Eucoccidiorida</taxon>
        <taxon>Eimeriorina</taxon>
        <taxon>Eimeriidae</taxon>
        <taxon>Eimeria</taxon>
    </lineage>
</organism>
<evidence type="ECO:0000313" key="3">
    <source>
        <dbReference type="Proteomes" id="UP000030763"/>
    </source>
</evidence>
<dbReference type="Proteomes" id="UP000030763">
    <property type="component" value="Unassembled WGS sequence"/>
</dbReference>
<dbReference type="RefSeq" id="XP_013336808.1">
    <property type="nucleotide sequence ID" value="XM_013481354.1"/>
</dbReference>
<dbReference type="InterPro" id="IPR029058">
    <property type="entry name" value="AB_hydrolase_fold"/>
</dbReference>
<dbReference type="OMA" id="THAKHIS"/>
<gene>
    <name evidence="2" type="ORF">EMWEY_00028160</name>
</gene>
<reference evidence="2" key="2">
    <citation type="submission" date="2013-10" db="EMBL/GenBank/DDBJ databases">
        <authorList>
            <person name="Aslett M."/>
        </authorList>
    </citation>
    <scope>NUCLEOTIDE SEQUENCE [LARGE SCALE GENOMIC DNA]</scope>
    <source>
        <strain evidence="2">Weybridge</strain>
    </source>
</reference>
<dbReference type="GeneID" id="25336802"/>
<sequence>MLQAISGCTDSSIEQSLFRSKLHVSVGAETEYVVLPNPQNPAAVAASLGLGASAAGAAAAGAAAAGSGGVGDLLLFFHGGLCGSDQLLASGVSFPPNISHLLLLNRQGYLRSSLPPLWEQQQPQLFRPRRSRSSLPVTEEKDTLYRHRMRRQAALFNDVVRCVQQQQQHRQQQAVHLLGMGVGCAHAIAYSHFFPQGVRSISLVDPQLQLHARTAGGALEEHVLRRVGVYRHLVDRLLPRGATNIRVPTPKISGFEFLASAAAQYLPRAAVFMLLHATVAKAHMTALPSVQQLLHDLQQEPSLQQVLQQVLLQQIQHTSDTTHNSPSQGVSQSNVEQQAQQQQQQQHLYRPLLLRLQHATGCCYLAQRLAGFIEDCLLLWGDSIEASAAGWLGECFSELQVPRLLLHASSSSNSSSSSELQKACKAPGASQAPLIVQDVPGAQPPTLLLTHAKHISSALQQVLQQQQQQHGI</sequence>